<accession>A0ABD2Z124</accession>
<reference evidence="1 2" key="1">
    <citation type="submission" date="2024-11" db="EMBL/GenBank/DDBJ databases">
        <title>A near-complete genome assembly of Cinchona calisaya.</title>
        <authorList>
            <person name="Lian D.C."/>
            <person name="Zhao X.W."/>
            <person name="Wei L."/>
        </authorList>
    </citation>
    <scope>NUCLEOTIDE SEQUENCE [LARGE SCALE GENOMIC DNA]</scope>
    <source>
        <tissue evidence="1">Nenye</tissue>
    </source>
</reference>
<evidence type="ECO:0008006" key="3">
    <source>
        <dbReference type="Google" id="ProtNLM"/>
    </source>
</evidence>
<keyword evidence="2" id="KW-1185">Reference proteome</keyword>
<name>A0ABD2Z124_9GENT</name>
<gene>
    <name evidence="1" type="ORF">ACH5RR_025541</name>
</gene>
<organism evidence="1 2">
    <name type="scientific">Cinchona calisaya</name>
    <dbReference type="NCBI Taxonomy" id="153742"/>
    <lineage>
        <taxon>Eukaryota</taxon>
        <taxon>Viridiplantae</taxon>
        <taxon>Streptophyta</taxon>
        <taxon>Embryophyta</taxon>
        <taxon>Tracheophyta</taxon>
        <taxon>Spermatophyta</taxon>
        <taxon>Magnoliopsida</taxon>
        <taxon>eudicotyledons</taxon>
        <taxon>Gunneridae</taxon>
        <taxon>Pentapetalae</taxon>
        <taxon>asterids</taxon>
        <taxon>lamiids</taxon>
        <taxon>Gentianales</taxon>
        <taxon>Rubiaceae</taxon>
        <taxon>Cinchonoideae</taxon>
        <taxon>Cinchoneae</taxon>
        <taxon>Cinchona</taxon>
    </lineage>
</organism>
<evidence type="ECO:0000313" key="1">
    <source>
        <dbReference type="EMBL" id="KAL3512824.1"/>
    </source>
</evidence>
<evidence type="ECO:0000313" key="2">
    <source>
        <dbReference type="Proteomes" id="UP001630127"/>
    </source>
</evidence>
<protein>
    <recommendedName>
        <fullName evidence="3">Reverse transcriptase</fullName>
    </recommendedName>
</protein>
<proteinExistence type="predicted"/>
<comment type="caution">
    <text evidence="1">The sequence shown here is derived from an EMBL/GenBank/DDBJ whole genome shotgun (WGS) entry which is preliminary data.</text>
</comment>
<dbReference type="AlphaFoldDB" id="A0ABD2Z124"/>
<dbReference type="EMBL" id="JBJUIK010000011">
    <property type="protein sequence ID" value="KAL3512824.1"/>
    <property type="molecule type" value="Genomic_DNA"/>
</dbReference>
<sequence>MYKGQKGACAIKLDLEKAFDKLECLLNISEAKDLGKYLGFPTSNGRVTRRHFQFIIDKVKNKLASRETNMISFAGRKTIVQQVVSIPAYSTNVQLFLSLFVMN</sequence>
<dbReference type="Proteomes" id="UP001630127">
    <property type="component" value="Unassembled WGS sequence"/>
</dbReference>